<dbReference type="InterPro" id="IPR028082">
    <property type="entry name" value="Peripla_BP_I"/>
</dbReference>
<protein>
    <submittedName>
        <fullName evidence="7">Amino acid/amide ABC transporter substrate-binding protein (HAAT family)</fullName>
    </submittedName>
</protein>
<gene>
    <name evidence="7" type="ORF">DES32_1039</name>
</gene>
<evidence type="ECO:0000256" key="4">
    <source>
        <dbReference type="SAM" id="MobiDB-lite"/>
    </source>
</evidence>
<evidence type="ECO:0000256" key="2">
    <source>
        <dbReference type="ARBA" id="ARBA00022729"/>
    </source>
</evidence>
<comment type="similarity">
    <text evidence="1">Belongs to the leucine-binding protein family.</text>
</comment>
<accession>A0A3D9Z005</accession>
<dbReference type="AlphaFoldDB" id="A0A3D9Z005"/>
<keyword evidence="8" id="KW-1185">Reference proteome</keyword>
<keyword evidence="3" id="KW-0029">Amino-acid transport</keyword>
<dbReference type="EMBL" id="QUMO01000002">
    <property type="protein sequence ID" value="REF87418.1"/>
    <property type="molecule type" value="Genomic_DNA"/>
</dbReference>
<comment type="caution">
    <text evidence="7">The sequence shown here is derived from an EMBL/GenBank/DDBJ whole genome shotgun (WGS) entry which is preliminary data.</text>
</comment>
<dbReference type="InterPro" id="IPR028081">
    <property type="entry name" value="Leu-bd"/>
</dbReference>
<dbReference type="Gene3D" id="3.40.50.2300">
    <property type="match status" value="2"/>
</dbReference>
<dbReference type="InterPro" id="IPR051010">
    <property type="entry name" value="BCAA_transport"/>
</dbReference>
<dbReference type="SUPFAM" id="SSF53822">
    <property type="entry name" value="Periplasmic binding protein-like I"/>
    <property type="match status" value="1"/>
</dbReference>
<dbReference type="Pfam" id="PF13458">
    <property type="entry name" value="Peripla_BP_6"/>
    <property type="match status" value="1"/>
</dbReference>
<evidence type="ECO:0000256" key="5">
    <source>
        <dbReference type="SAM" id="SignalP"/>
    </source>
</evidence>
<sequence>MIDRFGFVRPIAARRSAVGKLALAALLALSLGACEEVNPSTSSNSSDSFSASAPVTPVQTAPLPGAPAASQVGTGAVHVAVILPLTQASGAPSIVGTSLQDAVQLAADESGGNAVTLSIKDDHSTPDGAKAAAQQAVAENDDIILGPLFSPNVRAVGEVAQAANKPVIAFSTDTSTGAPGVYLLSFLVENYVDRIVDYAASQGKKSFAALIPNNDYGRVASAEFQQIAAQRGLRVMEIENYTPQTLKAAVGKIAALGSQIDALFIPEQAEAMPTMARALAAAGLNSQKVQILGTGLWNDARVLGLPPLQGAWFAAPENGGFQAFAQRYRAKFGSDPTRIATLGYDAVSLVIALAKRGGADRFSENVLTSSAGFNGADGIFRFKPNGQNERALAIFEIRNSAAVALIPAPRSFAGRGSAT</sequence>
<evidence type="ECO:0000256" key="3">
    <source>
        <dbReference type="ARBA" id="ARBA00022970"/>
    </source>
</evidence>
<reference evidence="7 8" key="1">
    <citation type="submission" date="2018-08" db="EMBL/GenBank/DDBJ databases">
        <title>Genomic Encyclopedia of Type Strains, Phase IV (KMG-IV): sequencing the most valuable type-strain genomes for metagenomic binning, comparative biology and taxonomic classification.</title>
        <authorList>
            <person name="Goeker M."/>
        </authorList>
    </citation>
    <scope>NUCLEOTIDE SEQUENCE [LARGE SCALE GENOMIC DNA]</scope>
    <source>
        <strain evidence="7 8">BW863</strain>
    </source>
</reference>
<keyword evidence="3" id="KW-0813">Transport</keyword>
<feature type="chain" id="PRO_5017703630" evidence="5">
    <location>
        <begin position="36"/>
        <end position="419"/>
    </location>
</feature>
<feature type="domain" description="Leucine-binding protein" evidence="6">
    <location>
        <begin position="77"/>
        <end position="399"/>
    </location>
</feature>
<feature type="signal peptide" evidence="5">
    <location>
        <begin position="1"/>
        <end position="35"/>
    </location>
</feature>
<dbReference type="RefSeq" id="WP_245411181.1">
    <property type="nucleotide sequence ID" value="NZ_CP025086.1"/>
</dbReference>
<dbReference type="CDD" id="cd06339">
    <property type="entry name" value="PBP1_YraM_LppC_lipoprotein-like"/>
    <property type="match status" value="1"/>
</dbReference>
<dbReference type="PANTHER" id="PTHR30483">
    <property type="entry name" value="LEUCINE-SPECIFIC-BINDING PROTEIN"/>
    <property type="match status" value="1"/>
</dbReference>
<dbReference type="GO" id="GO:0006865">
    <property type="term" value="P:amino acid transport"/>
    <property type="evidence" value="ECO:0007669"/>
    <property type="project" value="UniProtKB-KW"/>
</dbReference>
<dbReference type="PANTHER" id="PTHR30483:SF6">
    <property type="entry name" value="PERIPLASMIC BINDING PROTEIN OF ABC TRANSPORTER FOR NATURAL AMINO ACIDS"/>
    <property type="match status" value="1"/>
</dbReference>
<dbReference type="PROSITE" id="PS51257">
    <property type="entry name" value="PROKAR_LIPOPROTEIN"/>
    <property type="match status" value="1"/>
</dbReference>
<keyword evidence="2 5" id="KW-0732">Signal</keyword>
<evidence type="ECO:0000259" key="6">
    <source>
        <dbReference type="Pfam" id="PF13458"/>
    </source>
</evidence>
<evidence type="ECO:0000256" key="1">
    <source>
        <dbReference type="ARBA" id="ARBA00010062"/>
    </source>
</evidence>
<evidence type="ECO:0000313" key="7">
    <source>
        <dbReference type="EMBL" id="REF87418.1"/>
    </source>
</evidence>
<evidence type="ECO:0000313" key="8">
    <source>
        <dbReference type="Proteomes" id="UP000256900"/>
    </source>
</evidence>
<proteinExistence type="inferred from homology"/>
<dbReference type="Proteomes" id="UP000256900">
    <property type="component" value="Unassembled WGS sequence"/>
</dbReference>
<organism evidence="7 8">
    <name type="scientific">Methylovirgula ligni</name>
    <dbReference type="NCBI Taxonomy" id="569860"/>
    <lineage>
        <taxon>Bacteria</taxon>
        <taxon>Pseudomonadati</taxon>
        <taxon>Pseudomonadota</taxon>
        <taxon>Alphaproteobacteria</taxon>
        <taxon>Hyphomicrobiales</taxon>
        <taxon>Beijerinckiaceae</taxon>
        <taxon>Methylovirgula</taxon>
    </lineage>
</organism>
<feature type="region of interest" description="Disordered" evidence="4">
    <location>
        <begin position="37"/>
        <end position="56"/>
    </location>
</feature>
<name>A0A3D9Z005_9HYPH</name>